<proteinExistence type="predicted"/>
<sequence>IYLLNVREDITIEDILKVQKEIMPGRGEIVMTLAEKLRNEGKLEGEREGIEKGKLEDRKEVAIKLLSKRFGRQLTTKLKEKIKEAEEAKINQIIDNIFEITIEELKEVLK</sequence>
<organism evidence="1 2">
    <name type="scientific">Petrotoga olearia</name>
    <dbReference type="NCBI Taxonomy" id="156203"/>
    <lineage>
        <taxon>Bacteria</taxon>
        <taxon>Thermotogati</taxon>
        <taxon>Thermotogota</taxon>
        <taxon>Thermotogae</taxon>
        <taxon>Petrotogales</taxon>
        <taxon>Petrotogaceae</taxon>
        <taxon>Petrotoga</taxon>
    </lineage>
</organism>
<protein>
    <recommendedName>
        <fullName evidence="3">DUF4351 domain-containing protein</fullName>
    </recommendedName>
</protein>
<dbReference type="Proteomes" id="UP000279669">
    <property type="component" value="Unassembled WGS sequence"/>
</dbReference>
<gene>
    <name evidence="1" type="ORF">C8D75_1249</name>
</gene>
<evidence type="ECO:0008006" key="3">
    <source>
        <dbReference type="Google" id="ProtNLM"/>
    </source>
</evidence>
<comment type="caution">
    <text evidence="1">The sequence shown here is derived from an EMBL/GenBank/DDBJ whole genome shotgun (WGS) entry which is preliminary data.</text>
</comment>
<evidence type="ECO:0000313" key="1">
    <source>
        <dbReference type="EMBL" id="RMA72586.1"/>
    </source>
</evidence>
<dbReference type="EMBL" id="REFG01000006">
    <property type="protein sequence ID" value="RMA72586.1"/>
    <property type="molecule type" value="Genomic_DNA"/>
</dbReference>
<name>A0ABX9UCG9_9BACT</name>
<keyword evidence="2" id="KW-1185">Reference proteome</keyword>
<accession>A0ABX9UCG9</accession>
<feature type="non-terminal residue" evidence="1">
    <location>
        <position position="1"/>
    </location>
</feature>
<reference evidence="1 2" key="1">
    <citation type="submission" date="2018-10" db="EMBL/GenBank/DDBJ databases">
        <title>Genomic Encyclopedia of Type Strains, Phase IV (KMG-IV): sequencing the most valuable type-strain genomes for metagenomic binning, comparative biology and taxonomic classification.</title>
        <authorList>
            <person name="Goeker M."/>
        </authorList>
    </citation>
    <scope>NUCLEOTIDE SEQUENCE [LARGE SCALE GENOMIC DNA]</scope>
    <source>
        <strain evidence="1 2">DSM 13574</strain>
    </source>
</reference>
<evidence type="ECO:0000313" key="2">
    <source>
        <dbReference type="Proteomes" id="UP000279669"/>
    </source>
</evidence>